<evidence type="ECO:0000313" key="4">
    <source>
        <dbReference type="Proteomes" id="UP000015102"/>
    </source>
</evidence>
<dbReference type="HOGENOM" id="CLU_163775_0_0_1"/>
<dbReference type="STRING" id="36166.T1GSZ2"/>
<organism evidence="3 4">
    <name type="scientific">Megaselia scalaris</name>
    <name type="common">Humpbacked fly</name>
    <name type="synonym">Phora scalaris</name>
    <dbReference type="NCBI Taxonomy" id="36166"/>
    <lineage>
        <taxon>Eukaryota</taxon>
        <taxon>Metazoa</taxon>
        <taxon>Ecdysozoa</taxon>
        <taxon>Arthropoda</taxon>
        <taxon>Hexapoda</taxon>
        <taxon>Insecta</taxon>
        <taxon>Pterygota</taxon>
        <taxon>Neoptera</taxon>
        <taxon>Endopterygota</taxon>
        <taxon>Diptera</taxon>
        <taxon>Brachycera</taxon>
        <taxon>Muscomorpha</taxon>
        <taxon>Platypezoidea</taxon>
        <taxon>Phoridae</taxon>
        <taxon>Megaseliini</taxon>
        <taxon>Megaselia</taxon>
    </lineage>
</organism>
<dbReference type="OMA" id="SISYNEW"/>
<evidence type="ECO:0000256" key="1">
    <source>
        <dbReference type="ARBA" id="ARBA00022837"/>
    </source>
</evidence>
<evidence type="ECO:0000313" key="3">
    <source>
        <dbReference type="EnsemblMetazoa" id="MESCA006808-PA"/>
    </source>
</evidence>
<dbReference type="SMART" id="SM00054">
    <property type="entry name" value="EFh"/>
    <property type="match status" value="2"/>
</dbReference>
<dbReference type="InterPro" id="IPR002048">
    <property type="entry name" value="EF_hand_dom"/>
</dbReference>
<keyword evidence="1" id="KW-0106">Calcium</keyword>
<dbReference type="EMBL" id="CAQQ02189137">
    <property type="status" value="NOT_ANNOTATED_CDS"/>
    <property type="molecule type" value="Genomic_DNA"/>
</dbReference>
<proteinExistence type="predicted"/>
<dbReference type="Pfam" id="PF13499">
    <property type="entry name" value="EF-hand_7"/>
    <property type="match status" value="1"/>
</dbReference>
<dbReference type="FunFam" id="1.10.238.10:FF:000028">
    <property type="entry name" value="Putative calcium-binding mitochondrial carrier protein scamc-2"/>
    <property type="match status" value="1"/>
</dbReference>
<feature type="domain" description="EF-hand" evidence="2">
    <location>
        <begin position="6"/>
        <end position="41"/>
    </location>
</feature>
<evidence type="ECO:0000259" key="2">
    <source>
        <dbReference type="PROSITE" id="PS50222"/>
    </source>
</evidence>
<accession>T1GSZ2</accession>
<dbReference type="SUPFAM" id="SSF47473">
    <property type="entry name" value="EF-hand"/>
    <property type="match status" value="1"/>
</dbReference>
<dbReference type="PROSITE" id="PS50222">
    <property type="entry name" value="EF_HAND_2"/>
    <property type="match status" value="2"/>
</dbReference>
<dbReference type="EnsemblMetazoa" id="MESCA006808-RA">
    <property type="protein sequence ID" value="MESCA006808-PA"/>
    <property type="gene ID" value="MESCA006808"/>
</dbReference>
<dbReference type="InterPro" id="IPR011992">
    <property type="entry name" value="EF-hand-dom_pair"/>
</dbReference>
<dbReference type="Proteomes" id="UP000015102">
    <property type="component" value="Unassembled WGS sequence"/>
</dbReference>
<dbReference type="GO" id="GO:0005509">
    <property type="term" value="F:calcium ion binding"/>
    <property type="evidence" value="ECO:0007669"/>
    <property type="project" value="InterPro"/>
</dbReference>
<name>T1GSZ2_MEGSC</name>
<dbReference type="Gene3D" id="1.10.238.10">
    <property type="entry name" value="EF-hand"/>
    <property type="match status" value="1"/>
</dbReference>
<dbReference type="CDD" id="cd00051">
    <property type="entry name" value="EFh"/>
    <property type="match status" value="1"/>
</dbReference>
<sequence>MLYVREHEKNLRLQFSHLDKNKDGKVDLEELIDAFKDLGIAVEVNEARKLLQRMDTDGSLSISYNEWRDFLLLAPSTDIHGLVKFWRHSTSFLKQTTSSTS</sequence>
<dbReference type="InterPro" id="IPR018247">
    <property type="entry name" value="EF_Hand_1_Ca_BS"/>
</dbReference>
<reference evidence="4" key="1">
    <citation type="submission" date="2013-02" db="EMBL/GenBank/DDBJ databases">
        <authorList>
            <person name="Hughes D."/>
        </authorList>
    </citation>
    <scope>NUCLEOTIDE SEQUENCE</scope>
    <source>
        <strain>Durham</strain>
        <strain evidence="4">NC isolate 2 -- Noor lab</strain>
    </source>
</reference>
<keyword evidence="4" id="KW-1185">Reference proteome</keyword>
<dbReference type="PROSITE" id="PS00018">
    <property type="entry name" value="EF_HAND_1"/>
    <property type="match status" value="1"/>
</dbReference>
<dbReference type="EMBL" id="CAQQ02189136">
    <property type="status" value="NOT_ANNOTATED_CDS"/>
    <property type="molecule type" value="Genomic_DNA"/>
</dbReference>
<dbReference type="AlphaFoldDB" id="T1GSZ2"/>
<reference evidence="3" key="2">
    <citation type="submission" date="2015-06" db="UniProtKB">
        <authorList>
            <consortium name="EnsemblMetazoa"/>
        </authorList>
    </citation>
    <scope>IDENTIFICATION</scope>
</reference>
<protein>
    <recommendedName>
        <fullName evidence="2">EF-hand domain-containing protein</fullName>
    </recommendedName>
</protein>
<feature type="domain" description="EF-hand" evidence="2">
    <location>
        <begin position="42"/>
        <end position="77"/>
    </location>
</feature>